<feature type="region of interest" description="Disordered" evidence="1">
    <location>
        <begin position="12"/>
        <end position="37"/>
    </location>
</feature>
<accession>A0A170PTM5</accession>
<organism evidence="2">
    <name type="scientific">hydrothermal vent metagenome</name>
    <dbReference type="NCBI Taxonomy" id="652676"/>
    <lineage>
        <taxon>unclassified sequences</taxon>
        <taxon>metagenomes</taxon>
        <taxon>ecological metagenomes</taxon>
    </lineage>
</organism>
<feature type="compositionally biased region" description="Basic and acidic residues" evidence="1">
    <location>
        <begin position="16"/>
        <end position="25"/>
    </location>
</feature>
<evidence type="ECO:0000256" key="1">
    <source>
        <dbReference type="SAM" id="MobiDB-lite"/>
    </source>
</evidence>
<evidence type="ECO:0000313" key="2">
    <source>
        <dbReference type="EMBL" id="CUS56642.1"/>
    </source>
</evidence>
<proteinExistence type="predicted"/>
<reference evidence="2" key="1">
    <citation type="submission" date="2015-10" db="EMBL/GenBank/DDBJ databases">
        <authorList>
            <person name="Gilbert D.G."/>
        </authorList>
    </citation>
    <scope>NUCLEOTIDE SEQUENCE</scope>
</reference>
<dbReference type="AlphaFoldDB" id="A0A170PTM5"/>
<sequence>MARWASRRAYVGSVEHQGDDDHSANRGDILFQRPIYQ</sequence>
<name>A0A170PTM5_9ZZZZ</name>
<dbReference type="EMBL" id="CZQD01000031">
    <property type="protein sequence ID" value="CUS56642.1"/>
    <property type="molecule type" value="Genomic_DNA"/>
</dbReference>
<gene>
    <name evidence="2" type="ORF">MGWOODY_Hyp229</name>
</gene>
<protein>
    <submittedName>
        <fullName evidence="2">Uncharacterized protein</fullName>
    </submittedName>
</protein>